<feature type="transmembrane region" description="Helical" evidence="1">
    <location>
        <begin position="39"/>
        <end position="61"/>
    </location>
</feature>
<feature type="transmembrane region" description="Helical" evidence="1">
    <location>
        <begin position="73"/>
        <end position="100"/>
    </location>
</feature>
<dbReference type="GO" id="GO:0006508">
    <property type="term" value="P:proteolysis"/>
    <property type="evidence" value="ECO:0007669"/>
    <property type="project" value="InterPro"/>
</dbReference>
<dbReference type="SUPFAM" id="SSF53187">
    <property type="entry name" value="Zn-dependent exopeptidases"/>
    <property type="match status" value="1"/>
</dbReference>
<feature type="transmembrane region" description="Helical" evidence="1">
    <location>
        <begin position="206"/>
        <end position="223"/>
    </location>
</feature>
<dbReference type="NCBIfam" id="NF037959">
    <property type="entry name" value="MFS_SpdSyn"/>
    <property type="match status" value="1"/>
</dbReference>
<name>A0A1F5T3J3_9BACT</name>
<dbReference type="Gene3D" id="3.40.630.10">
    <property type="entry name" value="Zn peptidases"/>
    <property type="match status" value="1"/>
</dbReference>
<dbReference type="Gene3D" id="1.20.1250.20">
    <property type="entry name" value="MFS general substrate transporter like domains"/>
    <property type="match status" value="1"/>
</dbReference>
<evidence type="ECO:0000313" key="4">
    <source>
        <dbReference type="Proteomes" id="UP000179001"/>
    </source>
</evidence>
<dbReference type="InterPro" id="IPR007484">
    <property type="entry name" value="Peptidase_M28"/>
</dbReference>
<dbReference type="Pfam" id="PF04389">
    <property type="entry name" value="Peptidase_M28"/>
    <property type="match status" value="1"/>
</dbReference>
<comment type="caution">
    <text evidence="3">The sequence shown here is derived from an EMBL/GenBank/DDBJ whole genome shotgun (WGS) entry which is preliminary data.</text>
</comment>
<dbReference type="InterPro" id="IPR036259">
    <property type="entry name" value="MFS_trans_sf"/>
</dbReference>
<dbReference type="AlphaFoldDB" id="A0A1F5T3J3"/>
<feature type="transmembrane region" description="Helical" evidence="1">
    <location>
        <begin position="12"/>
        <end position="33"/>
    </location>
</feature>
<protein>
    <recommendedName>
        <fullName evidence="2">Peptidase M28 domain-containing protein</fullName>
    </recommendedName>
</protein>
<dbReference type="PANTHER" id="PTHR12147:SF26">
    <property type="entry name" value="PEPTIDASE M28 DOMAIN-CONTAINING PROTEIN"/>
    <property type="match status" value="1"/>
</dbReference>
<evidence type="ECO:0000259" key="2">
    <source>
        <dbReference type="Pfam" id="PF04389"/>
    </source>
</evidence>
<dbReference type="InterPro" id="IPR029063">
    <property type="entry name" value="SAM-dependent_MTases_sf"/>
</dbReference>
<dbReference type="CDD" id="cd06174">
    <property type="entry name" value="MFS"/>
    <property type="match status" value="1"/>
</dbReference>
<feature type="transmembrane region" description="Helical" evidence="1">
    <location>
        <begin position="106"/>
        <end position="131"/>
    </location>
</feature>
<feature type="transmembrane region" description="Helical" evidence="1">
    <location>
        <begin position="151"/>
        <end position="173"/>
    </location>
</feature>
<dbReference type="Gene3D" id="3.40.50.150">
    <property type="entry name" value="Vaccinia Virus protein VP39"/>
    <property type="match status" value="1"/>
</dbReference>
<dbReference type="InterPro" id="IPR045175">
    <property type="entry name" value="M28_fam"/>
</dbReference>
<dbReference type="EMBL" id="MFGJ01000001">
    <property type="protein sequence ID" value="OGF33527.1"/>
    <property type="molecule type" value="Genomic_DNA"/>
</dbReference>
<dbReference type="Pfam" id="PF01564">
    <property type="entry name" value="Spermine_synth"/>
    <property type="match status" value="1"/>
</dbReference>
<dbReference type="SUPFAM" id="SSF53335">
    <property type="entry name" value="S-adenosyl-L-methionine-dependent methyltransferases"/>
    <property type="match status" value="1"/>
</dbReference>
<evidence type="ECO:0000256" key="1">
    <source>
        <dbReference type="SAM" id="Phobius"/>
    </source>
</evidence>
<dbReference type="PANTHER" id="PTHR12147">
    <property type="entry name" value="METALLOPEPTIDASE M28 FAMILY MEMBER"/>
    <property type="match status" value="1"/>
</dbReference>
<keyword evidence="1" id="KW-0472">Membrane</keyword>
<reference evidence="3 4" key="1">
    <citation type="journal article" date="2016" name="Nat. Commun.">
        <title>Thousands of microbial genomes shed light on interconnected biogeochemical processes in an aquifer system.</title>
        <authorList>
            <person name="Anantharaman K."/>
            <person name="Brown C.T."/>
            <person name="Hug L.A."/>
            <person name="Sharon I."/>
            <person name="Castelle C.J."/>
            <person name="Probst A.J."/>
            <person name="Thomas B.C."/>
            <person name="Singh A."/>
            <person name="Wilkins M.J."/>
            <person name="Karaoz U."/>
            <person name="Brodie E.L."/>
            <person name="Williams K.H."/>
            <person name="Hubbard S.S."/>
            <person name="Banfield J.F."/>
        </authorList>
    </citation>
    <scope>NUCLEOTIDE SEQUENCE [LARGE SCALE GENOMIC DNA]</scope>
</reference>
<evidence type="ECO:0000313" key="3">
    <source>
        <dbReference type="EMBL" id="OGF33527.1"/>
    </source>
</evidence>
<dbReference type="SUPFAM" id="SSF103473">
    <property type="entry name" value="MFS general substrate transporter"/>
    <property type="match status" value="1"/>
</dbReference>
<sequence length="777" mass="88095">MKRFFEQNINLFVVFLTGMAVLVVEVIAVRILSPYFGNTIFTVSSVLSTILLALSLGYYFGGKLADKFPDRSLFYLIISCSGLAVFVLQILLIFILPSVANLFNLIWGPLIVAPILFLPTSFLLGMLSPLVIKLQSMICQDQGIGTVSGKVFFWSTLGSIVGSLLAGFVLIPTWGIRTIVSGLVIGLLILGLIGLILTVSKPKRKILIIISVIIVIGVSLFYLKIKAKESVIYSIDGIYEKIIIYDGVYNNRPTRFLKLGKNASSAMFLDGDDLVFNYTKYYDLYQAVDIKVENALVIGGGAYSVPKKLHEEIADAKIDVLEVETQLYEASKKYFDLPEDDNLKNYVVDGRHFLNNSKIKYDYIFADAYNSLFTVPTHLTTKEFFQIARNSMEENGIFIMNAIGALTWDKESFLLSEINTFGEVFDNYHVIAVDSKWSTRLQNFILVGINGDKKLKIEDPERIDKIVDLGRFEMKNYKIITDNFAPVDYLNSKMYSKYLKNSTGEVEGNEMMGLINKQIEMGPRYFGSEGRTKLQDFLTEEIQIADESDVQEFEYDGQKAKNFIARFEPKAKKRYVIASHYDTFKNGELIVPGANDGASGTAVMLGLMTVLHHLNNVGVEFDIGVDFVFFDLEEVPEGIAEKDWKPQGSKYFVDNINKYYSNNEILGVIVVDMIGDANLNVYKEENSMLKNDDLYEKIYKYVKYGFRKNFSDNYKYSIQDDQSIFLEKEIPAVLLIDFDYKYFHTKDDLPDKCSKESLEKVGNVLKNFLINNIVIEK</sequence>
<feature type="transmembrane region" description="Helical" evidence="1">
    <location>
        <begin position="179"/>
        <end position="199"/>
    </location>
</feature>
<dbReference type="STRING" id="1798002.A2478_02495"/>
<feature type="domain" description="Peptidase M28" evidence="2">
    <location>
        <begin position="562"/>
        <end position="767"/>
    </location>
</feature>
<dbReference type="Proteomes" id="UP000179001">
    <property type="component" value="Unassembled WGS sequence"/>
</dbReference>
<organism evidence="3 4">
    <name type="scientific">Candidatus Falkowbacteria bacterium RIFOXYC2_FULL_36_12</name>
    <dbReference type="NCBI Taxonomy" id="1798002"/>
    <lineage>
        <taxon>Bacteria</taxon>
        <taxon>Candidatus Falkowiibacteriota</taxon>
    </lineage>
</organism>
<accession>A0A1F5T3J3</accession>
<proteinExistence type="predicted"/>
<gene>
    <name evidence="3" type="ORF">A2478_02495</name>
</gene>
<dbReference type="GO" id="GO:0008235">
    <property type="term" value="F:metalloexopeptidase activity"/>
    <property type="evidence" value="ECO:0007669"/>
    <property type="project" value="InterPro"/>
</dbReference>
<keyword evidence="1" id="KW-1133">Transmembrane helix</keyword>
<keyword evidence="1" id="KW-0812">Transmembrane</keyword>